<dbReference type="InterPro" id="IPR012795">
    <property type="entry name" value="tRNA_Ile_lys_synt_N"/>
</dbReference>
<dbReference type="Gene3D" id="1.20.59.20">
    <property type="match status" value="1"/>
</dbReference>
<dbReference type="InterPro" id="IPR015262">
    <property type="entry name" value="tRNA_Ile_lys_synt_subst-bd"/>
</dbReference>
<keyword evidence="3 8" id="KW-0436">Ligase</keyword>
<evidence type="ECO:0000256" key="5">
    <source>
        <dbReference type="ARBA" id="ARBA00022741"/>
    </source>
</evidence>
<keyword evidence="2 8" id="KW-0963">Cytoplasm</keyword>
<evidence type="ECO:0000256" key="7">
    <source>
        <dbReference type="ARBA" id="ARBA00048539"/>
    </source>
</evidence>
<comment type="catalytic activity">
    <reaction evidence="7 8">
        <text>cytidine(34) in tRNA(Ile2) + L-lysine + ATP = lysidine(34) in tRNA(Ile2) + AMP + diphosphate + H(+)</text>
        <dbReference type="Rhea" id="RHEA:43744"/>
        <dbReference type="Rhea" id="RHEA-COMP:10625"/>
        <dbReference type="Rhea" id="RHEA-COMP:10670"/>
        <dbReference type="ChEBI" id="CHEBI:15378"/>
        <dbReference type="ChEBI" id="CHEBI:30616"/>
        <dbReference type="ChEBI" id="CHEBI:32551"/>
        <dbReference type="ChEBI" id="CHEBI:33019"/>
        <dbReference type="ChEBI" id="CHEBI:82748"/>
        <dbReference type="ChEBI" id="CHEBI:83665"/>
        <dbReference type="ChEBI" id="CHEBI:456215"/>
        <dbReference type="EC" id="6.3.4.19"/>
    </reaction>
</comment>
<reference evidence="10 11" key="1">
    <citation type="journal article" date="2021" name="Sci. Rep.">
        <title>The distribution of antibiotic resistance genes in chicken gut microbiota commensals.</title>
        <authorList>
            <person name="Juricova H."/>
            <person name="Matiasovicova J."/>
            <person name="Kubasova T."/>
            <person name="Cejkova D."/>
            <person name="Rychlik I."/>
        </authorList>
    </citation>
    <scope>NUCLEOTIDE SEQUENCE [LARGE SCALE GENOMIC DNA]</scope>
    <source>
        <strain evidence="10 11">An562</strain>
    </source>
</reference>
<dbReference type="Pfam" id="PF01171">
    <property type="entry name" value="ATP_bind_3"/>
    <property type="match status" value="1"/>
</dbReference>
<dbReference type="HAMAP" id="MF_01161">
    <property type="entry name" value="tRNA_Ile_lys_synt"/>
    <property type="match status" value="1"/>
</dbReference>
<feature type="binding site" evidence="8">
    <location>
        <begin position="42"/>
        <end position="47"/>
    </location>
    <ligand>
        <name>ATP</name>
        <dbReference type="ChEBI" id="CHEBI:30616"/>
    </ligand>
</feature>
<dbReference type="NCBIfam" id="TIGR02433">
    <property type="entry name" value="lysidine_TilS_C"/>
    <property type="match status" value="1"/>
</dbReference>
<dbReference type="RefSeq" id="WP_205049725.1">
    <property type="nucleotide sequence ID" value="NZ_JACJKX010000003.1"/>
</dbReference>
<dbReference type="NCBIfam" id="TIGR02432">
    <property type="entry name" value="lysidine_TilS_N"/>
    <property type="match status" value="1"/>
</dbReference>
<dbReference type="InterPro" id="IPR012796">
    <property type="entry name" value="Lysidine-tRNA-synth_C"/>
</dbReference>
<keyword evidence="11" id="KW-1185">Reference proteome</keyword>
<dbReference type="Pfam" id="PF11734">
    <property type="entry name" value="TilS_C"/>
    <property type="match status" value="1"/>
</dbReference>
<dbReference type="InterPro" id="IPR014729">
    <property type="entry name" value="Rossmann-like_a/b/a_fold"/>
</dbReference>
<proteinExistence type="inferred from homology"/>
<comment type="subcellular location">
    <subcellularLocation>
        <location evidence="1 8">Cytoplasm</location>
    </subcellularLocation>
</comment>
<comment type="similarity">
    <text evidence="8">Belongs to the tRNA(Ile)-lysidine synthase family.</text>
</comment>
<evidence type="ECO:0000256" key="3">
    <source>
        <dbReference type="ARBA" id="ARBA00022598"/>
    </source>
</evidence>
<name>A0ABS2GRZ8_9BURK</name>
<dbReference type="SUPFAM" id="SSF82829">
    <property type="entry name" value="MesJ substrate recognition domain-like"/>
    <property type="match status" value="1"/>
</dbReference>
<evidence type="ECO:0000256" key="6">
    <source>
        <dbReference type="ARBA" id="ARBA00022840"/>
    </source>
</evidence>
<dbReference type="Proteomes" id="UP000777002">
    <property type="component" value="Unassembled WGS sequence"/>
</dbReference>
<keyword evidence="6 8" id="KW-0067">ATP-binding</keyword>
<evidence type="ECO:0000256" key="8">
    <source>
        <dbReference type="HAMAP-Rule" id="MF_01161"/>
    </source>
</evidence>
<dbReference type="GO" id="GO:0032267">
    <property type="term" value="F:tRNA(Ile)-lysidine synthase activity"/>
    <property type="evidence" value="ECO:0007669"/>
    <property type="project" value="UniProtKB-EC"/>
</dbReference>
<comment type="caution">
    <text evidence="10">The sequence shown here is derived from an EMBL/GenBank/DDBJ whole genome shotgun (WGS) entry which is preliminary data.</text>
</comment>
<dbReference type="InterPro" id="IPR012094">
    <property type="entry name" value="tRNA_Ile_lys_synt"/>
</dbReference>
<comment type="domain">
    <text evidence="8">The N-terminal region contains the highly conserved SGGXDS motif, predicted to be a P-loop motif involved in ATP binding.</text>
</comment>
<dbReference type="Pfam" id="PF09179">
    <property type="entry name" value="TilS"/>
    <property type="match status" value="1"/>
</dbReference>
<evidence type="ECO:0000256" key="2">
    <source>
        <dbReference type="ARBA" id="ARBA00022490"/>
    </source>
</evidence>
<dbReference type="SUPFAM" id="SSF56037">
    <property type="entry name" value="PheT/TilS domain"/>
    <property type="match status" value="1"/>
</dbReference>
<dbReference type="InterPro" id="IPR011063">
    <property type="entry name" value="TilS/TtcA_N"/>
</dbReference>
<dbReference type="EMBL" id="JACJKX010000003">
    <property type="protein sequence ID" value="MBM6928124.1"/>
    <property type="molecule type" value="Genomic_DNA"/>
</dbReference>
<sequence length="477" mass="53854">MQTKILKALREAIQEARGSDQGNLFNAAAHTDRKVRIIVGFSGGRDSVALLKALCVLKDKKNSPIEALQAVHVHHAISPNANKWARFCRRMAEELEVDFKVAYVRVKNTGEGVEAAARQARYDAIFKAAHAFNADMVMTAHHQDDRLETFLIQWMRGSGVDGLATFPVTRDVQGTKLVRPLMGLPRELLERYLELTELTWVEDESNADTAYLRNAIRHEILPVMHKIRPGFKEAAARSVELVAQSAQVLREVTQEDLKKAQDSERGLSIDYLLALSEARQALVLRAWIESFGLMPPTKAKLDDLLKQVRMSGHDTKLAVKVGGNLQVRRHGLKLLMREVAQTKKDKTRFETLVWHGAGCYSLPSWAGELVITEVEGDGTGIGEGYFENRVLEARPRQGGEKLKLYKNRPRKHLKDLYQKAGIAEFDRPNLPLLWSGEELLFAAGLGMDVRYETDNPEVKRYRIEWKPDATLLTMMQD</sequence>
<organism evidence="10 11">
    <name type="scientific">Parasutterella secunda</name>
    <dbReference type="NCBI Taxonomy" id="626947"/>
    <lineage>
        <taxon>Bacteria</taxon>
        <taxon>Pseudomonadati</taxon>
        <taxon>Pseudomonadota</taxon>
        <taxon>Betaproteobacteria</taxon>
        <taxon>Burkholderiales</taxon>
        <taxon>Sutterellaceae</taxon>
        <taxon>Parasutterella</taxon>
    </lineage>
</organism>
<keyword evidence="4 8" id="KW-0819">tRNA processing</keyword>
<evidence type="ECO:0000313" key="10">
    <source>
        <dbReference type="EMBL" id="MBM6928124.1"/>
    </source>
</evidence>
<dbReference type="PANTHER" id="PTHR43033">
    <property type="entry name" value="TRNA(ILE)-LYSIDINE SYNTHASE-RELATED"/>
    <property type="match status" value="1"/>
</dbReference>
<evidence type="ECO:0000313" key="11">
    <source>
        <dbReference type="Proteomes" id="UP000777002"/>
    </source>
</evidence>
<evidence type="ECO:0000256" key="4">
    <source>
        <dbReference type="ARBA" id="ARBA00022694"/>
    </source>
</evidence>
<keyword evidence="5 8" id="KW-0547">Nucleotide-binding</keyword>
<dbReference type="SMART" id="SM00977">
    <property type="entry name" value="TilS_C"/>
    <property type="match status" value="1"/>
</dbReference>
<protein>
    <recommendedName>
        <fullName evidence="8">tRNA(Ile)-lysidine synthase</fullName>
        <ecNumber evidence="8">6.3.4.19</ecNumber>
    </recommendedName>
    <alternativeName>
        <fullName evidence="8">tRNA(Ile)-2-lysyl-cytidine synthase</fullName>
    </alternativeName>
    <alternativeName>
        <fullName evidence="8">tRNA(Ile)-lysidine synthetase</fullName>
    </alternativeName>
</protein>
<comment type="function">
    <text evidence="8">Ligates lysine onto the cytidine present at position 34 of the AUA codon-specific tRNA(Ile) that contains the anticodon CAU, in an ATP-dependent manner. Cytidine is converted to lysidine, thus changing the amino acid specificity of the tRNA from methionine to isoleucine.</text>
</comment>
<gene>
    <name evidence="8 10" type="primary">tilS</name>
    <name evidence="10" type="ORF">H5985_02395</name>
</gene>
<evidence type="ECO:0000259" key="9">
    <source>
        <dbReference type="SMART" id="SM00977"/>
    </source>
</evidence>
<feature type="domain" description="Lysidine-tRNA(Ile) synthetase C-terminal" evidence="9">
    <location>
        <begin position="391"/>
        <end position="465"/>
    </location>
</feature>
<evidence type="ECO:0000256" key="1">
    <source>
        <dbReference type="ARBA" id="ARBA00004496"/>
    </source>
</evidence>
<dbReference type="Gene3D" id="3.40.50.620">
    <property type="entry name" value="HUPs"/>
    <property type="match status" value="1"/>
</dbReference>
<dbReference type="PANTHER" id="PTHR43033:SF1">
    <property type="entry name" value="TRNA(ILE)-LYSIDINE SYNTHASE-RELATED"/>
    <property type="match status" value="1"/>
</dbReference>
<dbReference type="EC" id="6.3.4.19" evidence="8"/>
<accession>A0ABS2GRZ8</accession>
<dbReference type="CDD" id="cd01992">
    <property type="entry name" value="TilS_N"/>
    <property type="match status" value="1"/>
</dbReference>
<dbReference type="SUPFAM" id="SSF52402">
    <property type="entry name" value="Adenine nucleotide alpha hydrolases-like"/>
    <property type="match status" value="1"/>
</dbReference>